<dbReference type="HAMAP" id="MF_03014">
    <property type="entry name" value="KFase"/>
    <property type="match status" value="1"/>
</dbReference>
<evidence type="ECO:0000313" key="5">
    <source>
        <dbReference type="EMBL" id="RMX71314.1"/>
    </source>
</evidence>
<evidence type="ECO:0000256" key="3">
    <source>
        <dbReference type="SAM" id="MobiDB-lite"/>
    </source>
</evidence>
<dbReference type="InterPro" id="IPR049492">
    <property type="entry name" value="BD-FAE-like_dom"/>
</dbReference>
<keyword evidence="2" id="KW-0823">Tryptophan catabolism</keyword>
<dbReference type="InterPro" id="IPR050300">
    <property type="entry name" value="GDXG_lipolytic_enzyme"/>
</dbReference>
<dbReference type="GO" id="GO:0004061">
    <property type="term" value="F:arylformamidase activity"/>
    <property type="evidence" value="ECO:0007669"/>
    <property type="project" value="InterPro"/>
</dbReference>
<protein>
    <recommendedName>
        <fullName evidence="4">BD-FAE-like domain-containing protein</fullName>
    </recommendedName>
</protein>
<organism evidence="5 6">
    <name type="scientific">Hortaea werneckii</name>
    <name type="common">Black yeast</name>
    <name type="synonym">Cladosporium werneckii</name>
    <dbReference type="NCBI Taxonomy" id="91943"/>
    <lineage>
        <taxon>Eukaryota</taxon>
        <taxon>Fungi</taxon>
        <taxon>Dikarya</taxon>
        <taxon>Ascomycota</taxon>
        <taxon>Pezizomycotina</taxon>
        <taxon>Dothideomycetes</taxon>
        <taxon>Dothideomycetidae</taxon>
        <taxon>Mycosphaerellales</taxon>
        <taxon>Teratosphaeriaceae</taxon>
        <taxon>Hortaea</taxon>
    </lineage>
</organism>
<dbReference type="EMBL" id="QWIJ01002872">
    <property type="protein sequence ID" value="RMX71314.1"/>
    <property type="molecule type" value="Genomic_DNA"/>
</dbReference>
<dbReference type="GO" id="GO:0019441">
    <property type="term" value="P:L-tryptophan catabolic process to kynurenine"/>
    <property type="evidence" value="ECO:0007669"/>
    <property type="project" value="InterPro"/>
</dbReference>
<comment type="caution">
    <text evidence="5">The sequence shown here is derived from an EMBL/GenBank/DDBJ whole genome shotgun (WGS) entry which is preliminary data.</text>
</comment>
<evidence type="ECO:0000259" key="4">
    <source>
        <dbReference type="Pfam" id="PF20434"/>
    </source>
</evidence>
<dbReference type="Pfam" id="PF20434">
    <property type="entry name" value="BD-FAE"/>
    <property type="match status" value="1"/>
</dbReference>
<evidence type="ECO:0000256" key="2">
    <source>
        <dbReference type="ARBA" id="ARBA00023079"/>
    </source>
</evidence>
<gene>
    <name evidence="5" type="ORF">D0869_15760</name>
</gene>
<dbReference type="InterPro" id="IPR027519">
    <property type="entry name" value="KFase_ver/fungi-typ"/>
</dbReference>
<dbReference type="AlphaFoldDB" id="A0A3M6VYG8"/>
<feature type="region of interest" description="Disordered" evidence="3">
    <location>
        <begin position="219"/>
        <end position="241"/>
    </location>
</feature>
<feature type="compositionally biased region" description="Low complexity" evidence="3">
    <location>
        <begin position="219"/>
        <end position="233"/>
    </location>
</feature>
<evidence type="ECO:0000256" key="1">
    <source>
        <dbReference type="ARBA" id="ARBA00022801"/>
    </source>
</evidence>
<accession>A0A3M6VYG8</accession>
<keyword evidence="1" id="KW-0378">Hydrolase</keyword>
<reference evidence="5 6" key="1">
    <citation type="journal article" date="2018" name="BMC Genomics">
        <title>Genomic evidence for intraspecific hybridization in a clonal and extremely halotolerant yeast.</title>
        <authorList>
            <person name="Gostincar C."/>
            <person name="Stajich J.E."/>
            <person name="Zupancic J."/>
            <person name="Zalar P."/>
            <person name="Gunde-Cimerman N."/>
        </authorList>
    </citation>
    <scope>NUCLEOTIDE SEQUENCE [LARGE SCALE GENOMIC DNA]</scope>
    <source>
        <strain evidence="5 6">EXF-6656</strain>
    </source>
</reference>
<dbReference type="PANTHER" id="PTHR48081">
    <property type="entry name" value="AB HYDROLASE SUPERFAMILY PROTEIN C4A8.06C"/>
    <property type="match status" value="1"/>
</dbReference>
<dbReference type="VEuPathDB" id="FungiDB:BTJ68_02756"/>
<dbReference type="InterPro" id="IPR029058">
    <property type="entry name" value="AB_hydrolase_fold"/>
</dbReference>
<dbReference type="SUPFAM" id="SSF53474">
    <property type="entry name" value="alpha/beta-Hydrolases"/>
    <property type="match status" value="1"/>
</dbReference>
<evidence type="ECO:0000313" key="6">
    <source>
        <dbReference type="Proteomes" id="UP000281245"/>
    </source>
</evidence>
<dbReference type="OrthoDB" id="420264at2759"/>
<dbReference type="PANTHER" id="PTHR48081:SF33">
    <property type="entry name" value="KYNURENINE FORMAMIDASE"/>
    <property type="match status" value="1"/>
</dbReference>
<feature type="domain" description="BD-FAE-like" evidence="4">
    <location>
        <begin position="156"/>
        <end position="388"/>
    </location>
</feature>
<dbReference type="Proteomes" id="UP000281245">
    <property type="component" value="Unassembled WGS sequence"/>
</dbReference>
<proteinExistence type="inferred from homology"/>
<name>A0A3M6VYG8_HORWE</name>
<sequence length="444" mass="50013">CYSTHTSSPGDHSDRHLRRDDTVPSAISDCGTLTGLGEACINQICGYEEIITHDSVKGPIVETYFRCIYRPESRPCFDRRCSLQTKTHTYRVETDITRLAKADLTREYFDYTSSLLPHDFLTIRYQLRQYTMDTTEGFPQSRQNDKYSNHSALNALDYYIPRRPSTAAHQLWMIYIHGGAWRDPEIDSTSFTQAQNLLLQSREIDQIAGFASINYRLSPYPSHPQSPSDPSDPARNAHHPDHLNDILDALRHLQDAFSFGTRYLLVGHSCGATLAFQVAMMQHQQQSKSSPLTAPVPPPLALLAVEGLYDLPALVAYHSDSPIYQHLITNAFGPDPEDWARASPTTLSTSTQVPHQQHTDWPKLIVLAHSRQDELVEWQQVDLMHAALKKSGRFDEVGRGEGGDGGGRLKLIELNGAHDDVWREGGEELARAVRETLQVVRGWV</sequence>
<feature type="non-terminal residue" evidence="5">
    <location>
        <position position="1"/>
    </location>
</feature>
<dbReference type="Gene3D" id="3.40.50.1820">
    <property type="entry name" value="alpha/beta hydrolase"/>
    <property type="match status" value="1"/>
</dbReference>